<keyword evidence="1" id="KW-0812">Transmembrane</keyword>
<comment type="caution">
    <text evidence="3">The sequence shown here is derived from an EMBL/GenBank/DDBJ whole genome shotgun (WGS) entry which is preliminary data.</text>
</comment>
<feature type="transmembrane region" description="Helical" evidence="1">
    <location>
        <begin position="21"/>
        <end position="40"/>
    </location>
</feature>
<protein>
    <submittedName>
        <fullName evidence="3">Sensor histidine kinase</fullName>
        <ecNumber evidence="3">2.7.13.3</ecNumber>
    </submittedName>
</protein>
<proteinExistence type="predicted"/>
<dbReference type="Pfam" id="PF06580">
    <property type="entry name" value="His_kinase"/>
    <property type="match status" value="1"/>
</dbReference>
<keyword evidence="3" id="KW-0808">Transferase</keyword>
<name>A0ABV6HP07_9SPHI</name>
<keyword evidence="1" id="KW-1133">Transmembrane helix</keyword>
<dbReference type="InterPro" id="IPR050640">
    <property type="entry name" value="Bact_2-comp_sensor_kinase"/>
</dbReference>
<dbReference type="EC" id="2.7.13.3" evidence="3"/>
<keyword evidence="4" id="KW-1185">Reference proteome</keyword>
<reference evidence="3 4" key="1">
    <citation type="submission" date="2024-09" db="EMBL/GenBank/DDBJ databases">
        <authorList>
            <person name="Sun Q."/>
            <person name="Mori K."/>
        </authorList>
    </citation>
    <scope>NUCLEOTIDE SEQUENCE [LARGE SCALE GENOMIC DNA]</scope>
    <source>
        <strain evidence="3 4">CCM 7765</strain>
    </source>
</reference>
<dbReference type="GO" id="GO:0004673">
    <property type="term" value="F:protein histidine kinase activity"/>
    <property type="evidence" value="ECO:0007669"/>
    <property type="project" value="UniProtKB-EC"/>
</dbReference>
<evidence type="ECO:0000313" key="4">
    <source>
        <dbReference type="Proteomes" id="UP001589774"/>
    </source>
</evidence>
<dbReference type="InterPro" id="IPR010559">
    <property type="entry name" value="Sig_transdc_His_kin_internal"/>
</dbReference>
<sequence>MKDNSSRQHWFVDFLVEDNYRIYRHLLIWIYIILTEIPNFNGTKKYAGNYDLFYGATKLLLFIPMVYMNMYILVPKLLFKDRYFVYLFTILMMILIMISIMQVLSNGIFDYFFKTYRLTNDQENYGPLATIIDNLNILGIAVIASTSIKLLQRWKKDSTRINDLEKNTLQIELRELKNQINPHFLFNMLNNVNVLISKDPQKASTVIKKLSQFLRYQLYETRGQTVSLQSEIEFLRDFLALEKIRRDEFSFEITNEQPTDLLDTSIPPGLFLTFVENAVKHSADTEAPSSISLCFKNIGKRLIFTCVNTKPNEPFFIRTGGLGLANIIRRLDLLYGKSYKLDIDNGDDLYKVILSIPI</sequence>
<dbReference type="PANTHER" id="PTHR34220:SF7">
    <property type="entry name" value="SENSOR HISTIDINE KINASE YPDA"/>
    <property type="match status" value="1"/>
</dbReference>
<accession>A0ABV6HP07</accession>
<feature type="domain" description="Signal transduction histidine kinase internal region" evidence="2">
    <location>
        <begin position="172"/>
        <end position="247"/>
    </location>
</feature>
<keyword evidence="1" id="KW-0472">Membrane</keyword>
<dbReference type="RefSeq" id="WP_149106069.1">
    <property type="nucleotide sequence ID" value="NZ_JBHLWO010000002.1"/>
</dbReference>
<dbReference type="PANTHER" id="PTHR34220">
    <property type="entry name" value="SENSOR HISTIDINE KINASE YPDA"/>
    <property type="match status" value="1"/>
</dbReference>
<dbReference type="Proteomes" id="UP001589774">
    <property type="component" value="Unassembled WGS sequence"/>
</dbReference>
<evidence type="ECO:0000259" key="2">
    <source>
        <dbReference type="Pfam" id="PF06580"/>
    </source>
</evidence>
<feature type="transmembrane region" description="Helical" evidence="1">
    <location>
        <begin position="52"/>
        <end position="72"/>
    </location>
</feature>
<evidence type="ECO:0000313" key="3">
    <source>
        <dbReference type="EMBL" id="MFC0320641.1"/>
    </source>
</evidence>
<feature type="transmembrane region" description="Helical" evidence="1">
    <location>
        <begin position="84"/>
        <end position="105"/>
    </location>
</feature>
<dbReference type="EMBL" id="JBHLWO010000002">
    <property type="protein sequence ID" value="MFC0320641.1"/>
    <property type="molecule type" value="Genomic_DNA"/>
</dbReference>
<keyword evidence="3" id="KW-0418">Kinase</keyword>
<gene>
    <name evidence="3" type="ORF">ACFFI0_20115</name>
</gene>
<feature type="transmembrane region" description="Helical" evidence="1">
    <location>
        <begin position="125"/>
        <end position="151"/>
    </location>
</feature>
<evidence type="ECO:0000256" key="1">
    <source>
        <dbReference type="SAM" id="Phobius"/>
    </source>
</evidence>
<organism evidence="3 4">
    <name type="scientific">Olivibacter oleidegradans</name>
    <dbReference type="NCBI Taxonomy" id="760123"/>
    <lineage>
        <taxon>Bacteria</taxon>
        <taxon>Pseudomonadati</taxon>
        <taxon>Bacteroidota</taxon>
        <taxon>Sphingobacteriia</taxon>
        <taxon>Sphingobacteriales</taxon>
        <taxon>Sphingobacteriaceae</taxon>
        <taxon>Olivibacter</taxon>
    </lineage>
</organism>